<dbReference type="PROSITE" id="PS51767">
    <property type="entry name" value="PEPTIDASE_A1"/>
    <property type="match status" value="1"/>
</dbReference>
<proteinExistence type="inferred from homology"/>
<dbReference type="GO" id="GO:0006508">
    <property type="term" value="P:proteolysis"/>
    <property type="evidence" value="ECO:0007669"/>
    <property type="project" value="InterPro"/>
</dbReference>
<sequence>MNDYGAFPLIAGEYIIPCKKVADMPVTSFTLNGRDFDMTGPELVIESTDQTGTTVCIVGILGLELGSIEAWILGDPFIARYYTEFDVGQTRMGFALSK</sequence>
<organism evidence="4 5">
    <name type="scientific">Portunus trituberculatus</name>
    <name type="common">Swimming crab</name>
    <name type="synonym">Neptunus trituberculatus</name>
    <dbReference type="NCBI Taxonomy" id="210409"/>
    <lineage>
        <taxon>Eukaryota</taxon>
        <taxon>Metazoa</taxon>
        <taxon>Ecdysozoa</taxon>
        <taxon>Arthropoda</taxon>
        <taxon>Crustacea</taxon>
        <taxon>Multicrustacea</taxon>
        <taxon>Malacostraca</taxon>
        <taxon>Eumalacostraca</taxon>
        <taxon>Eucarida</taxon>
        <taxon>Decapoda</taxon>
        <taxon>Pleocyemata</taxon>
        <taxon>Brachyura</taxon>
        <taxon>Eubrachyura</taxon>
        <taxon>Portunoidea</taxon>
        <taxon>Portunidae</taxon>
        <taxon>Portuninae</taxon>
        <taxon>Portunus</taxon>
    </lineage>
</organism>
<name>A0A5B7D073_PORTR</name>
<dbReference type="InterPro" id="IPR021109">
    <property type="entry name" value="Peptidase_aspartic_dom_sf"/>
</dbReference>
<dbReference type="PANTHER" id="PTHR47966:SF51">
    <property type="entry name" value="BETA-SITE APP-CLEAVING ENZYME, ISOFORM A-RELATED"/>
    <property type="match status" value="1"/>
</dbReference>
<evidence type="ECO:0000256" key="2">
    <source>
        <dbReference type="PIRSR" id="PIRSR601461-2"/>
    </source>
</evidence>
<reference evidence="4 5" key="1">
    <citation type="submission" date="2019-05" db="EMBL/GenBank/DDBJ databases">
        <title>Another draft genome of Portunus trituberculatus and its Hox gene families provides insights of decapod evolution.</title>
        <authorList>
            <person name="Jeong J.-H."/>
            <person name="Song I."/>
            <person name="Kim S."/>
            <person name="Choi T."/>
            <person name="Kim D."/>
            <person name="Ryu S."/>
            <person name="Kim W."/>
        </authorList>
    </citation>
    <scope>NUCLEOTIDE SEQUENCE [LARGE SCALE GENOMIC DNA]</scope>
    <source>
        <tissue evidence="4">Muscle</tissue>
    </source>
</reference>
<comment type="caution">
    <text evidence="4">The sequence shown here is derived from an EMBL/GenBank/DDBJ whole genome shotgun (WGS) entry which is preliminary data.</text>
</comment>
<dbReference type="SUPFAM" id="SSF50630">
    <property type="entry name" value="Acid proteases"/>
    <property type="match status" value="1"/>
</dbReference>
<dbReference type="InterPro" id="IPR033121">
    <property type="entry name" value="PEPTIDASE_A1"/>
</dbReference>
<dbReference type="PANTHER" id="PTHR47966">
    <property type="entry name" value="BETA-SITE APP-CLEAVING ENZYME, ISOFORM A-RELATED"/>
    <property type="match status" value="1"/>
</dbReference>
<protein>
    <submittedName>
        <fullName evidence="4">Cathepsin D</fullName>
    </submittedName>
</protein>
<dbReference type="AlphaFoldDB" id="A0A5B7D073"/>
<evidence type="ECO:0000313" key="4">
    <source>
        <dbReference type="EMBL" id="MPC14404.1"/>
    </source>
</evidence>
<evidence type="ECO:0000259" key="3">
    <source>
        <dbReference type="PROSITE" id="PS51767"/>
    </source>
</evidence>
<keyword evidence="2" id="KW-1015">Disulfide bond</keyword>
<dbReference type="InterPro" id="IPR001461">
    <property type="entry name" value="Aspartic_peptidase_A1"/>
</dbReference>
<feature type="disulfide bond" evidence="2">
    <location>
        <begin position="18"/>
        <end position="56"/>
    </location>
</feature>
<dbReference type="EMBL" id="VSRR010000349">
    <property type="protein sequence ID" value="MPC14404.1"/>
    <property type="molecule type" value="Genomic_DNA"/>
</dbReference>
<dbReference type="OrthoDB" id="771136at2759"/>
<evidence type="ECO:0000313" key="5">
    <source>
        <dbReference type="Proteomes" id="UP000324222"/>
    </source>
</evidence>
<dbReference type="Pfam" id="PF00026">
    <property type="entry name" value="Asp"/>
    <property type="match status" value="1"/>
</dbReference>
<dbReference type="GO" id="GO:0005764">
    <property type="term" value="C:lysosome"/>
    <property type="evidence" value="ECO:0007669"/>
    <property type="project" value="TreeGrafter"/>
</dbReference>
<feature type="domain" description="Peptidase A1" evidence="3">
    <location>
        <begin position="1"/>
        <end position="95"/>
    </location>
</feature>
<dbReference type="Gene3D" id="2.40.70.10">
    <property type="entry name" value="Acid Proteases"/>
    <property type="match status" value="1"/>
</dbReference>
<keyword evidence="5" id="KW-1185">Reference proteome</keyword>
<accession>A0A5B7D073</accession>
<evidence type="ECO:0000256" key="1">
    <source>
        <dbReference type="ARBA" id="ARBA00007447"/>
    </source>
</evidence>
<dbReference type="GO" id="GO:0004190">
    <property type="term" value="F:aspartic-type endopeptidase activity"/>
    <property type="evidence" value="ECO:0007669"/>
    <property type="project" value="InterPro"/>
</dbReference>
<gene>
    <name evidence="4" type="primary">ctsd</name>
    <name evidence="4" type="ORF">E2C01_007169</name>
</gene>
<comment type="similarity">
    <text evidence="1">Belongs to the peptidase A1 family.</text>
</comment>
<dbReference type="Proteomes" id="UP000324222">
    <property type="component" value="Unassembled WGS sequence"/>
</dbReference>